<dbReference type="InterPro" id="IPR011054">
    <property type="entry name" value="Rudment_hybrid_motif"/>
</dbReference>
<dbReference type="Proteomes" id="UP000032487">
    <property type="component" value="Unassembled WGS sequence"/>
</dbReference>
<dbReference type="FunFam" id="2.40.50.100:FF:000003">
    <property type="entry name" value="Acetyl-CoA carboxylase biotin carboxyl carrier protein"/>
    <property type="match status" value="1"/>
</dbReference>
<dbReference type="FunFam" id="3.30.1490.20:FF:000003">
    <property type="entry name" value="acetyl-CoA carboxylase isoform X1"/>
    <property type="match status" value="1"/>
</dbReference>
<comment type="pathway">
    <text evidence="3">Lipid metabolism; malonyl-CoA biosynthesis; malonyl-CoA from acetyl-CoA: step 1/1.</text>
</comment>
<comment type="catalytic activity">
    <reaction evidence="12">
        <text>N(6)-biotinyl-L-lysyl-[protein] + hydrogencarbonate + ATP = N(6)-carboxybiotinyl-L-lysyl-[protein] + ADP + phosphate + H(+)</text>
        <dbReference type="Rhea" id="RHEA:13501"/>
        <dbReference type="Rhea" id="RHEA-COMP:10505"/>
        <dbReference type="Rhea" id="RHEA-COMP:10506"/>
        <dbReference type="ChEBI" id="CHEBI:15378"/>
        <dbReference type="ChEBI" id="CHEBI:17544"/>
        <dbReference type="ChEBI" id="CHEBI:30616"/>
        <dbReference type="ChEBI" id="CHEBI:43474"/>
        <dbReference type="ChEBI" id="CHEBI:83144"/>
        <dbReference type="ChEBI" id="CHEBI:83145"/>
        <dbReference type="ChEBI" id="CHEBI:456216"/>
        <dbReference type="EC" id="6.3.4.14"/>
    </reaction>
</comment>
<organism evidence="17 18">
    <name type="scientific">Stutzerimonas stutzeri</name>
    <name type="common">Pseudomonas stutzeri</name>
    <dbReference type="NCBI Taxonomy" id="316"/>
    <lineage>
        <taxon>Bacteria</taxon>
        <taxon>Pseudomonadati</taxon>
        <taxon>Pseudomonadota</taxon>
        <taxon>Gammaproteobacteria</taxon>
        <taxon>Pseudomonadales</taxon>
        <taxon>Pseudomonadaceae</taxon>
        <taxon>Stutzerimonas</taxon>
    </lineage>
</organism>
<dbReference type="Pfam" id="PF00289">
    <property type="entry name" value="Biotin_carb_N"/>
    <property type="match status" value="1"/>
</dbReference>
<evidence type="ECO:0000256" key="7">
    <source>
        <dbReference type="ARBA" id="ARBA00022741"/>
    </source>
</evidence>
<comment type="caution">
    <text evidence="17">The sequence shown here is derived from an EMBL/GenBank/DDBJ whole genome shotgun (WGS) entry which is preliminary data.</text>
</comment>
<evidence type="ECO:0000259" key="16">
    <source>
        <dbReference type="PROSITE" id="PS50979"/>
    </source>
</evidence>
<dbReference type="Pfam" id="PF00364">
    <property type="entry name" value="Biotin_lipoyl"/>
    <property type="match status" value="1"/>
</dbReference>
<evidence type="ECO:0000256" key="5">
    <source>
        <dbReference type="ARBA" id="ARBA00017242"/>
    </source>
</evidence>
<dbReference type="SUPFAM" id="SSF51246">
    <property type="entry name" value="Rudiment single hybrid motif"/>
    <property type="match status" value="1"/>
</dbReference>
<dbReference type="GO" id="GO:0004075">
    <property type="term" value="F:biotin carboxylase activity"/>
    <property type="evidence" value="ECO:0007669"/>
    <property type="project" value="UniProtKB-EC"/>
</dbReference>
<dbReference type="SMART" id="SM00878">
    <property type="entry name" value="Biotin_carb_C"/>
    <property type="match status" value="1"/>
</dbReference>
<evidence type="ECO:0000256" key="3">
    <source>
        <dbReference type="ARBA" id="ARBA00004956"/>
    </source>
</evidence>
<dbReference type="Pfam" id="PF02786">
    <property type="entry name" value="CPSase_L_D2"/>
    <property type="match status" value="1"/>
</dbReference>
<evidence type="ECO:0000256" key="4">
    <source>
        <dbReference type="ARBA" id="ARBA00011750"/>
    </source>
</evidence>
<dbReference type="Pfam" id="PF21139">
    <property type="entry name" value="BT_MCC_alpha"/>
    <property type="match status" value="1"/>
</dbReference>
<dbReference type="NCBIfam" id="NF006367">
    <property type="entry name" value="PRK08591.1"/>
    <property type="match status" value="1"/>
</dbReference>
<dbReference type="Gene3D" id="3.30.700.40">
    <property type="match status" value="1"/>
</dbReference>
<evidence type="ECO:0000259" key="15">
    <source>
        <dbReference type="PROSITE" id="PS50975"/>
    </source>
</evidence>
<evidence type="ECO:0000256" key="1">
    <source>
        <dbReference type="ARBA" id="ARBA00001953"/>
    </source>
</evidence>
<dbReference type="PROSITE" id="PS00866">
    <property type="entry name" value="CPSASE_1"/>
    <property type="match status" value="1"/>
</dbReference>
<evidence type="ECO:0000256" key="12">
    <source>
        <dbReference type="ARBA" id="ARBA00048600"/>
    </source>
</evidence>
<evidence type="ECO:0000256" key="11">
    <source>
        <dbReference type="ARBA" id="ARBA00033786"/>
    </source>
</evidence>
<evidence type="ECO:0000259" key="14">
    <source>
        <dbReference type="PROSITE" id="PS50968"/>
    </source>
</evidence>
<evidence type="ECO:0000313" key="17">
    <source>
        <dbReference type="EMBL" id="KJH82372.1"/>
    </source>
</evidence>
<dbReference type="PROSITE" id="PS00867">
    <property type="entry name" value="CPSASE_2"/>
    <property type="match status" value="1"/>
</dbReference>
<dbReference type="InterPro" id="IPR016185">
    <property type="entry name" value="PreATP-grasp_dom_sf"/>
</dbReference>
<dbReference type="SUPFAM" id="SSF51230">
    <property type="entry name" value="Single hybrid motif"/>
    <property type="match status" value="1"/>
</dbReference>
<dbReference type="InterPro" id="IPR011761">
    <property type="entry name" value="ATP-grasp"/>
</dbReference>
<dbReference type="RefSeq" id="WP_045161928.1">
    <property type="nucleotide sequence ID" value="NZ_JYHV01000015.1"/>
</dbReference>
<dbReference type="PROSITE" id="PS50968">
    <property type="entry name" value="BIOTINYL_LIPOYL"/>
    <property type="match status" value="1"/>
</dbReference>
<feature type="domain" description="ATP-grasp" evidence="15">
    <location>
        <begin position="120"/>
        <end position="317"/>
    </location>
</feature>
<dbReference type="EMBL" id="JYHV01000015">
    <property type="protein sequence ID" value="KJH82372.1"/>
    <property type="molecule type" value="Genomic_DNA"/>
</dbReference>
<dbReference type="FunFam" id="3.40.50.20:FF:000010">
    <property type="entry name" value="Propionyl-CoA carboxylase subunit alpha"/>
    <property type="match status" value="1"/>
</dbReference>
<dbReference type="PANTHER" id="PTHR18866:SF33">
    <property type="entry name" value="METHYLCROTONOYL-COA CARBOXYLASE SUBUNIT ALPHA, MITOCHONDRIAL-RELATED"/>
    <property type="match status" value="1"/>
</dbReference>
<dbReference type="InterPro" id="IPR011053">
    <property type="entry name" value="Single_hybrid_motif"/>
</dbReference>
<dbReference type="CDD" id="cd06850">
    <property type="entry name" value="biotinyl_domain"/>
    <property type="match status" value="1"/>
</dbReference>
<dbReference type="Gene3D" id="3.30.470.20">
    <property type="entry name" value="ATP-grasp fold, B domain"/>
    <property type="match status" value="1"/>
</dbReference>
<dbReference type="InterPro" id="IPR005482">
    <property type="entry name" value="Biotin_COase_C"/>
</dbReference>
<keyword evidence="8 13" id="KW-0067">ATP-binding</keyword>
<dbReference type="InterPro" id="IPR048429">
    <property type="entry name" value="MCC_alpha_BT"/>
</dbReference>
<evidence type="ECO:0000256" key="6">
    <source>
        <dbReference type="ARBA" id="ARBA00022598"/>
    </source>
</evidence>
<dbReference type="InterPro" id="IPR005481">
    <property type="entry name" value="BC-like_N"/>
</dbReference>
<dbReference type="InterPro" id="IPR011764">
    <property type="entry name" value="Biotin_carboxylation_dom"/>
</dbReference>
<dbReference type="SUPFAM" id="SSF52440">
    <property type="entry name" value="PreATP-grasp domain"/>
    <property type="match status" value="1"/>
</dbReference>
<evidence type="ECO:0000313" key="18">
    <source>
        <dbReference type="Proteomes" id="UP000032487"/>
    </source>
</evidence>
<evidence type="ECO:0000256" key="13">
    <source>
        <dbReference type="PROSITE-ProRule" id="PRU00409"/>
    </source>
</evidence>
<sequence length="636" mass="68598">MITTLLVANRGEIACRVMRTAKAMGLTTVAVHSAIDRDARHAREADIRVELGGAKPAESYLMIDKLIAAAKASGAQAIHPGYGFLSENADFARAIEGAGLIFLGPPASAIDAMGSKSAAKALMEKAGVPLVPGYHGEAQDVETFRAAAEKIGYPVLLKATAGGGGKGMKVVEREVDLAEALQSAQREAQSSFGDSRMLVEKYVLKPRHVEIQVFADQHGNCLYLNERDCSIQRRHQKVVEEAPAPGLSPELRRAMGEAAVKAAQAIGYVGAGTVEFLLDARGEFFFMEMNTRLQVEHPVTEAITGLDLVAWQIRVARGEPLPISQDQVPLNGHAIEVRLYAEDPDNDFLPATGTLDLYRESTEGPGRRVDSGVAEGDTVSPFYDPMLGKLIAWGENREEARLRLLAMLGETCVGGVRTNLAFLRRVVGHPAFAAAELDTGFIPRHEAELMRQPGELADAFWQLAAELYIETEPAKVRSDDVHSPWSNRAGLRFGMPARIGVHLTCNGENRLVRVDEPAIQREPAAGGVRKPKAIRQGHTLYLEWDGELHAVTAFDPIAEAEASHQHHGGLTAPMNGSIVRVLVETGQSVEAGATLIVLEAMKMEHSIRAAEAGVVKAVYCAEGEMISEGTTLVELE</sequence>
<evidence type="ECO:0000256" key="8">
    <source>
        <dbReference type="ARBA" id="ARBA00022840"/>
    </source>
</evidence>
<dbReference type="PATRIC" id="fig|316.101.peg.944"/>
<dbReference type="PROSITE" id="PS50979">
    <property type="entry name" value="BC"/>
    <property type="match status" value="1"/>
</dbReference>
<comment type="cofactor">
    <cofactor evidence="1">
        <name>biotin</name>
        <dbReference type="ChEBI" id="CHEBI:57586"/>
    </cofactor>
</comment>
<dbReference type="FunFam" id="3.30.470.20:FF:000028">
    <property type="entry name" value="Methylcrotonoyl-CoA carboxylase subunit alpha, mitochondrial"/>
    <property type="match status" value="1"/>
</dbReference>
<reference evidence="17 18" key="1">
    <citation type="submission" date="2015-02" db="EMBL/GenBank/DDBJ databases">
        <title>Draft genome sequence of Pseudomonas stutzeri NT0128 isolated from wheat (Triticum turgidum) rhizosphere.</title>
        <authorList>
            <person name="Tovi N."/>
            <person name="Frenk S."/>
            <person name="Hadar Y."/>
            <person name="Minz D."/>
        </authorList>
    </citation>
    <scope>NUCLEOTIDE SEQUENCE [LARGE SCALE GENOMIC DNA]</scope>
    <source>
        <strain evidence="17 18">NT0128</strain>
    </source>
</reference>
<dbReference type="Gene3D" id="2.40.50.100">
    <property type="match status" value="1"/>
</dbReference>
<dbReference type="Pfam" id="PF02785">
    <property type="entry name" value="Biotin_carb_C"/>
    <property type="match status" value="1"/>
</dbReference>
<keyword evidence="7 13" id="KW-0547">Nucleotide-binding</keyword>
<evidence type="ECO:0000256" key="9">
    <source>
        <dbReference type="ARBA" id="ARBA00022946"/>
    </source>
</evidence>
<proteinExistence type="predicted"/>
<gene>
    <name evidence="17" type="ORF">UF78_09555</name>
</gene>
<keyword evidence="6" id="KW-0436">Ligase</keyword>
<accession>A0A0D9ANR9</accession>
<dbReference type="GO" id="GO:0046872">
    <property type="term" value="F:metal ion binding"/>
    <property type="evidence" value="ECO:0007669"/>
    <property type="project" value="InterPro"/>
</dbReference>
<protein>
    <recommendedName>
        <fullName evidence="5">Biotin carboxylase</fullName>
    </recommendedName>
    <alternativeName>
        <fullName evidence="11">Acetyl-coenzyme A carboxylase biotin carboxylase subunit A</fullName>
    </alternativeName>
</protein>
<dbReference type="PANTHER" id="PTHR18866">
    <property type="entry name" value="CARBOXYLASE:PYRUVATE/ACETYL-COA/PROPIONYL-COA CARBOXYLASE"/>
    <property type="match status" value="1"/>
</dbReference>
<evidence type="ECO:0000256" key="10">
    <source>
        <dbReference type="ARBA" id="ARBA00023267"/>
    </source>
</evidence>
<dbReference type="InterPro" id="IPR005479">
    <property type="entry name" value="CPAse_ATP-bd"/>
</dbReference>
<keyword evidence="9" id="KW-0809">Transit peptide</keyword>
<comment type="function">
    <text evidence="2">This protein is a component of the acetyl coenzyme A carboxylase complex; first, biotin carboxylase catalyzes the carboxylation of the carrier protein and then the transcarboxylase transfers the carboxyl group to form malonyl-CoA.</text>
</comment>
<comment type="subunit">
    <text evidence="4">Acetyl-CoA carboxylase is a heterohexamer of biotin carboxyl carrier protein, biotin carboxylase and the two subunits of carboxyl transferase in a 2:2 complex.</text>
</comment>
<dbReference type="InterPro" id="IPR050856">
    <property type="entry name" value="Biotin_carboxylase_complex"/>
</dbReference>
<feature type="domain" description="Lipoyl-binding" evidence="14">
    <location>
        <begin position="557"/>
        <end position="636"/>
    </location>
</feature>
<dbReference type="SMART" id="SM01209">
    <property type="entry name" value="GARS_A"/>
    <property type="match status" value="1"/>
</dbReference>
<dbReference type="AlphaFoldDB" id="A0A0D9ANR9"/>
<name>A0A0D9ANR9_STUST</name>
<dbReference type="PROSITE" id="PS50975">
    <property type="entry name" value="ATP_GRASP"/>
    <property type="match status" value="1"/>
</dbReference>
<dbReference type="GO" id="GO:0005524">
    <property type="term" value="F:ATP binding"/>
    <property type="evidence" value="ECO:0007669"/>
    <property type="project" value="UniProtKB-UniRule"/>
</dbReference>
<dbReference type="OrthoDB" id="9763189at2"/>
<dbReference type="InterPro" id="IPR000089">
    <property type="entry name" value="Biotin_lipoyl"/>
</dbReference>
<keyword evidence="10" id="KW-0092">Biotin</keyword>
<feature type="domain" description="Biotin carboxylation" evidence="16">
    <location>
        <begin position="1"/>
        <end position="447"/>
    </location>
</feature>
<evidence type="ECO:0000256" key="2">
    <source>
        <dbReference type="ARBA" id="ARBA00003761"/>
    </source>
</evidence>
<dbReference type="SUPFAM" id="SSF56059">
    <property type="entry name" value="Glutathione synthetase ATP-binding domain-like"/>
    <property type="match status" value="1"/>
</dbReference>